<evidence type="ECO:0000259" key="4">
    <source>
        <dbReference type="PROSITE" id="PS01124"/>
    </source>
</evidence>
<comment type="caution">
    <text evidence="5">The sequence shown here is derived from an EMBL/GenBank/DDBJ whole genome shotgun (WGS) entry which is preliminary data.</text>
</comment>
<dbReference type="SUPFAM" id="SSF46689">
    <property type="entry name" value="Homeodomain-like"/>
    <property type="match status" value="2"/>
</dbReference>
<dbReference type="Gene3D" id="3.20.80.10">
    <property type="entry name" value="Regulatory factor, effector binding domain"/>
    <property type="match status" value="1"/>
</dbReference>
<dbReference type="InterPro" id="IPR011256">
    <property type="entry name" value="Reg_factor_effector_dom_sf"/>
</dbReference>
<feature type="domain" description="HTH araC/xylS-type" evidence="4">
    <location>
        <begin position="8"/>
        <end position="106"/>
    </location>
</feature>
<dbReference type="SMART" id="SM00342">
    <property type="entry name" value="HTH_ARAC"/>
    <property type="match status" value="1"/>
</dbReference>
<evidence type="ECO:0000256" key="1">
    <source>
        <dbReference type="ARBA" id="ARBA00023015"/>
    </source>
</evidence>
<dbReference type="Pfam" id="PF14526">
    <property type="entry name" value="Cass2"/>
    <property type="match status" value="1"/>
</dbReference>
<dbReference type="PANTHER" id="PTHR47504:SF5">
    <property type="entry name" value="RIGHT ORIGIN-BINDING PROTEIN"/>
    <property type="match status" value="1"/>
</dbReference>
<dbReference type="InterPro" id="IPR018060">
    <property type="entry name" value="HTH_AraC"/>
</dbReference>
<dbReference type="Proteomes" id="UP001600941">
    <property type="component" value="Unassembled WGS sequence"/>
</dbReference>
<evidence type="ECO:0000313" key="5">
    <source>
        <dbReference type="EMBL" id="GAA6498273.1"/>
    </source>
</evidence>
<dbReference type="Gene3D" id="1.10.10.60">
    <property type="entry name" value="Homeodomain-like"/>
    <property type="match status" value="2"/>
</dbReference>
<keyword evidence="6" id="KW-1185">Reference proteome</keyword>
<dbReference type="InterPro" id="IPR010499">
    <property type="entry name" value="AraC_E-bd"/>
</dbReference>
<keyword evidence="1" id="KW-0805">Transcription regulation</keyword>
<reference evidence="5 6" key="1">
    <citation type="submission" date="2024-04" db="EMBL/GenBank/DDBJ databases">
        <title>Defined microbial consortia suppress multidrug-resistant proinflammatory Enterobacteriaceae via ecological control.</title>
        <authorList>
            <person name="Furuichi M."/>
            <person name="Kawaguchi T."/>
            <person name="Pust M."/>
            <person name="Yasuma K."/>
            <person name="Plichta D."/>
            <person name="Hasegawa N."/>
            <person name="Ohya T."/>
            <person name="Bhattarai S."/>
            <person name="Sasajima S."/>
            <person name="Aoto Y."/>
            <person name="Tuganbaev T."/>
            <person name="Yaginuma M."/>
            <person name="Ueda M."/>
            <person name="Okahashi N."/>
            <person name="Amafuji K."/>
            <person name="Kiridooshi Y."/>
            <person name="Sugita K."/>
            <person name="Strazar M."/>
            <person name="Skelly A."/>
            <person name="Suda W."/>
            <person name="Hattori M."/>
            <person name="Nakamoto N."/>
            <person name="Caballero S."/>
            <person name="Norman J."/>
            <person name="Olle B."/>
            <person name="Tanoue T."/>
            <person name="Arita M."/>
            <person name="Bucci V."/>
            <person name="Atarashi K."/>
            <person name="Xavier R."/>
            <person name="Honda K."/>
        </authorList>
    </citation>
    <scope>NUCLEOTIDE SEQUENCE [LARGE SCALE GENOMIC DNA]</scope>
    <source>
        <strain evidence="6">k34-0107-D12</strain>
    </source>
</reference>
<accession>A0ABQ0BP20</accession>
<name>A0ABQ0BP20_9FIRM</name>
<sequence length="292" mass="33011">MEWTECLKGAVKFIEAHLLEEIEVKDVAAAVYMSPFYFQKGFSIMTGYSVGEYIRQRRLYLAALDVLAGQEKVIDLAYKYGYSTPESFTKAFSRFHGVPPMQLKGSAGKMKVFLPLKITVTIQGGDNMDYTVEKMERMQVIGLECAVRYDSSYQEIPKLWDIFSRDYCSSGREESAASRTVERCGIGEFGICMETEDKGSEFKYLIAGRYDGGEIPEGMKVLEIPAMEWAKFCCTGPLPGALQTINTKIFHEWLPGNPDYEIAAGINLEWYSMGDCSSQDYESAIWIPVRKK</sequence>
<evidence type="ECO:0000313" key="6">
    <source>
        <dbReference type="Proteomes" id="UP001600941"/>
    </source>
</evidence>
<dbReference type="InterPro" id="IPR018062">
    <property type="entry name" value="HTH_AraC-typ_CS"/>
</dbReference>
<keyword evidence="3" id="KW-0804">Transcription</keyword>
<dbReference type="SMART" id="SM00871">
    <property type="entry name" value="AraC_E_bind"/>
    <property type="match status" value="1"/>
</dbReference>
<dbReference type="InterPro" id="IPR050959">
    <property type="entry name" value="MarA-like"/>
</dbReference>
<dbReference type="PROSITE" id="PS01124">
    <property type="entry name" value="HTH_ARAC_FAMILY_2"/>
    <property type="match status" value="1"/>
</dbReference>
<dbReference type="InterPro" id="IPR009057">
    <property type="entry name" value="Homeodomain-like_sf"/>
</dbReference>
<keyword evidence="2" id="KW-0238">DNA-binding</keyword>
<evidence type="ECO:0000256" key="3">
    <source>
        <dbReference type="ARBA" id="ARBA00023163"/>
    </source>
</evidence>
<dbReference type="EMBL" id="BAABZQ010000001">
    <property type="protein sequence ID" value="GAA6498273.1"/>
    <property type="molecule type" value="Genomic_DNA"/>
</dbReference>
<dbReference type="InterPro" id="IPR029441">
    <property type="entry name" value="Cass2"/>
</dbReference>
<dbReference type="PROSITE" id="PS00041">
    <property type="entry name" value="HTH_ARAC_FAMILY_1"/>
    <property type="match status" value="1"/>
</dbReference>
<dbReference type="RefSeq" id="WP_103732837.1">
    <property type="nucleotide sequence ID" value="NZ_AP031413.1"/>
</dbReference>
<protein>
    <submittedName>
        <fullName evidence="5">AraC family transcriptional regulator</fullName>
    </submittedName>
</protein>
<gene>
    <name evidence="5" type="ORF">K340107D12_10890</name>
</gene>
<dbReference type="PANTHER" id="PTHR47504">
    <property type="entry name" value="RIGHT ORIGIN-BINDING PROTEIN"/>
    <property type="match status" value="1"/>
</dbReference>
<proteinExistence type="predicted"/>
<dbReference type="SUPFAM" id="SSF55136">
    <property type="entry name" value="Probable bacterial effector-binding domain"/>
    <property type="match status" value="1"/>
</dbReference>
<evidence type="ECO:0000256" key="2">
    <source>
        <dbReference type="ARBA" id="ARBA00023125"/>
    </source>
</evidence>
<organism evidence="5 6">
    <name type="scientific">Blautia parvula</name>
    <dbReference type="NCBI Taxonomy" id="2877527"/>
    <lineage>
        <taxon>Bacteria</taxon>
        <taxon>Bacillati</taxon>
        <taxon>Bacillota</taxon>
        <taxon>Clostridia</taxon>
        <taxon>Lachnospirales</taxon>
        <taxon>Lachnospiraceae</taxon>
        <taxon>Blautia</taxon>
    </lineage>
</organism>
<dbReference type="Pfam" id="PF12833">
    <property type="entry name" value="HTH_18"/>
    <property type="match status" value="1"/>
</dbReference>